<comment type="pathway">
    <text evidence="2 9">Amino-acid biosynthesis; L-histidine biosynthesis; L-histidine from 5-phospho-alpha-D-ribose 1-diphosphate: step 3/9.</text>
</comment>
<evidence type="ECO:0000259" key="10">
    <source>
        <dbReference type="Pfam" id="PF01502"/>
    </source>
</evidence>
<keyword evidence="4 9" id="KW-0963">Cytoplasm</keyword>
<keyword evidence="7 9" id="KW-0368">Histidine biosynthesis</keyword>
<dbReference type="InterPro" id="IPR002496">
    <property type="entry name" value="PRib_AMP_CycHydrolase_dom"/>
</dbReference>
<keyword evidence="6 9" id="KW-0378">Hydrolase</keyword>
<dbReference type="FunFam" id="3.10.20.810:FF:000001">
    <property type="entry name" value="Histidine biosynthesis bifunctional protein HisIE"/>
    <property type="match status" value="1"/>
</dbReference>
<dbReference type="Proteomes" id="UP000232133">
    <property type="component" value="Chromosome"/>
</dbReference>
<evidence type="ECO:0000256" key="6">
    <source>
        <dbReference type="ARBA" id="ARBA00022801"/>
    </source>
</evidence>
<comment type="catalytic activity">
    <reaction evidence="1 9">
        <text>1-(5-phospho-beta-D-ribosyl)-5'-AMP + H2O = 1-(5-phospho-beta-D-ribosyl)-5-[(5-phospho-beta-D-ribosylamino)methylideneamino]imidazole-4-carboxamide</text>
        <dbReference type="Rhea" id="RHEA:20049"/>
        <dbReference type="ChEBI" id="CHEBI:15377"/>
        <dbReference type="ChEBI" id="CHEBI:58435"/>
        <dbReference type="ChEBI" id="CHEBI:59457"/>
        <dbReference type="EC" id="3.5.4.19"/>
    </reaction>
</comment>
<dbReference type="PANTHER" id="PTHR42945">
    <property type="entry name" value="HISTIDINE BIOSYNTHESIS BIFUNCTIONAL PROTEIN"/>
    <property type="match status" value="1"/>
</dbReference>
<keyword evidence="9" id="KW-0479">Metal-binding</keyword>
<dbReference type="GO" id="GO:0008270">
    <property type="term" value="F:zinc ion binding"/>
    <property type="evidence" value="ECO:0007669"/>
    <property type="project" value="UniProtKB-UniRule"/>
</dbReference>
<name>A0A2H4U8E6_METSM</name>
<evidence type="ECO:0000256" key="8">
    <source>
        <dbReference type="ARBA" id="ARBA00053269"/>
    </source>
</evidence>
<keyword evidence="9" id="KW-0460">Magnesium</keyword>
<evidence type="ECO:0000256" key="9">
    <source>
        <dbReference type="HAMAP-Rule" id="MF_01021"/>
    </source>
</evidence>
<sequence length="132" mass="15186">MEINFRHEINGQKVITAIAQDWKNGQILMVANMNKDALQKTIETGKAHYWSTSRNSQWLKGESSGHTQEVKEILVDCDMDAVVLKVKQNGAACHEGYFSCFFRKLNTKNIENFNEEDLETILEKVFNPDDVY</sequence>
<dbReference type="EC" id="3.5.4.19" evidence="9"/>
<evidence type="ECO:0000256" key="2">
    <source>
        <dbReference type="ARBA" id="ARBA00005169"/>
    </source>
</evidence>
<comment type="subcellular location">
    <subcellularLocation>
        <location evidence="9">Cytoplasm</location>
    </subcellularLocation>
</comment>
<dbReference type="GO" id="GO:0000105">
    <property type="term" value="P:L-histidine biosynthetic process"/>
    <property type="evidence" value="ECO:0007669"/>
    <property type="project" value="UniProtKB-UniRule"/>
</dbReference>
<organism evidence="11 12">
    <name type="scientific">Methanobrevibacter smithii</name>
    <dbReference type="NCBI Taxonomy" id="2173"/>
    <lineage>
        <taxon>Archaea</taxon>
        <taxon>Methanobacteriati</taxon>
        <taxon>Methanobacteriota</taxon>
        <taxon>Methanomada group</taxon>
        <taxon>Methanobacteria</taxon>
        <taxon>Methanobacteriales</taxon>
        <taxon>Methanobacteriaceae</taxon>
        <taxon>Methanobrevibacter</taxon>
    </lineage>
</organism>
<dbReference type="Pfam" id="PF01502">
    <property type="entry name" value="PRA-CH"/>
    <property type="match status" value="1"/>
</dbReference>
<keyword evidence="9" id="KW-0862">Zinc</keyword>
<proteinExistence type="inferred from homology"/>
<dbReference type="GO" id="GO:0005737">
    <property type="term" value="C:cytoplasm"/>
    <property type="evidence" value="ECO:0007669"/>
    <property type="project" value="UniProtKB-SubCell"/>
</dbReference>
<evidence type="ECO:0000256" key="4">
    <source>
        <dbReference type="ARBA" id="ARBA00022490"/>
    </source>
</evidence>
<evidence type="ECO:0000256" key="7">
    <source>
        <dbReference type="ARBA" id="ARBA00023102"/>
    </source>
</evidence>
<comment type="function">
    <text evidence="8 9">Catalyzes the hydrolysis of the adenine ring of phosphoribosyl-AMP.</text>
</comment>
<dbReference type="AlphaFoldDB" id="A0A2H4U8E6"/>
<feature type="binding site" evidence="9">
    <location>
        <position position="76"/>
    </location>
    <ligand>
        <name>Mg(2+)</name>
        <dbReference type="ChEBI" id="CHEBI:18420"/>
    </ligand>
</feature>
<comment type="subunit">
    <text evidence="3 9">Homodimer.</text>
</comment>
<dbReference type="PANTHER" id="PTHR42945:SF1">
    <property type="entry name" value="HISTIDINE BIOSYNTHESIS BIFUNCTIONAL PROTEIN HIS7"/>
    <property type="match status" value="1"/>
</dbReference>
<dbReference type="GO" id="GO:0004636">
    <property type="term" value="F:phosphoribosyl-ATP diphosphatase activity"/>
    <property type="evidence" value="ECO:0007669"/>
    <property type="project" value="UniProtKB-ARBA"/>
</dbReference>
<dbReference type="Gene3D" id="3.10.20.810">
    <property type="entry name" value="Phosphoribosyl-AMP cyclohydrolase"/>
    <property type="match status" value="1"/>
</dbReference>
<keyword evidence="5 9" id="KW-0028">Amino-acid biosynthesis</keyword>
<dbReference type="SUPFAM" id="SSF141734">
    <property type="entry name" value="HisI-like"/>
    <property type="match status" value="1"/>
</dbReference>
<comment type="cofactor">
    <cofactor evidence="9">
        <name>Mg(2+)</name>
        <dbReference type="ChEBI" id="CHEBI:18420"/>
    </cofactor>
    <text evidence="9">Binds 1 Mg(2+) ion per subunit.</text>
</comment>
<dbReference type="NCBIfam" id="NF000768">
    <property type="entry name" value="PRK00051.1"/>
    <property type="match status" value="1"/>
</dbReference>
<feature type="domain" description="Phosphoribosyl-AMP cyclohydrolase" evidence="10">
    <location>
        <begin position="29"/>
        <end position="102"/>
    </location>
</feature>
<dbReference type="GO" id="GO:0004635">
    <property type="term" value="F:phosphoribosyl-AMP cyclohydrolase activity"/>
    <property type="evidence" value="ECO:0007669"/>
    <property type="project" value="UniProtKB-UniRule"/>
</dbReference>
<dbReference type="HAMAP" id="MF_01021">
    <property type="entry name" value="HisI"/>
    <property type="match status" value="1"/>
</dbReference>
<reference evidence="11 12" key="1">
    <citation type="submission" date="2016-10" db="EMBL/GenBank/DDBJ databases">
        <authorList>
            <person name="Varghese N."/>
        </authorList>
    </citation>
    <scope>NUCLEOTIDE SEQUENCE [LARGE SCALE GENOMIC DNA]</scope>
    <source>
        <strain evidence="11 12">KB11</strain>
    </source>
</reference>
<dbReference type="EMBL" id="CP017803">
    <property type="protein sequence ID" value="ATZ60379.1"/>
    <property type="molecule type" value="Genomic_DNA"/>
</dbReference>
<feature type="binding site" evidence="9">
    <location>
        <position position="78"/>
    </location>
    <ligand>
        <name>Mg(2+)</name>
        <dbReference type="ChEBI" id="CHEBI:18420"/>
    </ligand>
</feature>
<dbReference type="GO" id="GO:0000287">
    <property type="term" value="F:magnesium ion binding"/>
    <property type="evidence" value="ECO:0007669"/>
    <property type="project" value="UniProtKB-UniRule"/>
</dbReference>
<comment type="cofactor">
    <cofactor evidence="9">
        <name>Zn(2+)</name>
        <dbReference type="ChEBI" id="CHEBI:29105"/>
    </cofactor>
    <text evidence="9">Binds 1 zinc ion per subunit.</text>
</comment>
<feature type="binding site" evidence="9">
    <location>
        <position position="77"/>
    </location>
    <ligand>
        <name>Zn(2+)</name>
        <dbReference type="ChEBI" id="CHEBI:29105"/>
        <note>ligand shared between dimeric partners</note>
    </ligand>
</feature>
<dbReference type="InterPro" id="IPR026660">
    <property type="entry name" value="PRA-CH"/>
</dbReference>
<accession>A0A2H4U8E6</accession>
<protein>
    <recommendedName>
        <fullName evidence="9">Phosphoribosyl-AMP cyclohydrolase</fullName>
        <shortName evidence="9">PRA-CH</shortName>
        <ecNumber evidence="9">3.5.4.19</ecNumber>
    </recommendedName>
</protein>
<evidence type="ECO:0000256" key="3">
    <source>
        <dbReference type="ARBA" id="ARBA00011738"/>
    </source>
</evidence>
<feature type="binding site" evidence="9">
    <location>
        <position position="93"/>
    </location>
    <ligand>
        <name>Zn(2+)</name>
        <dbReference type="ChEBI" id="CHEBI:29105"/>
        <note>ligand shared between dimeric partners</note>
    </ligand>
</feature>
<dbReference type="RefSeq" id="WP_100815764.1">
    <property type="nucleotide sequence ID" value="NZ_CP017803.1"/>
</dbReference>
<gene>
    <name evidence="9" type="primary">hisI</name>
    <name evidence="11" type="ORF">BK798_08090</name>
</gene>
<evidence type="ECO:0000256" key="1">
    <source>
        <dbReference type="ARBA" id="ARBA00000024"/>
    </source>
</evidence>
<feature type="binding site" evidence="9">
    <location>
        <position position="80"/>
    </location>
    <ligand>
        <name>Mg(2+)</name>
        <dbReference type="ChEBI" id="CHEBI:18420"/>
    </ligand>
</feature>
<evidence type="ECO:0000313" key="12">
    <source>
        <dbReference type="Proteomes" id="UP000232133"/>
    </source>
</evidence>
<dbReference type="InterPro" id="IPR038019">
    <property type="entry name" value="PRib_AMP_CycHydrolase_sf"/>
</dbReference>
<dbReference type="UniPathway" id="UPA00031">
    <property type="reaction ID" value="UER00008"/>
</dbReference>
<evidence type="ECO:0000256" key="5">
    <source>
        <dbReference type="ARBA" id="ARBA00022605"/>
    </source>
</evidence>
<comment type="similarity">
    <text evidence="9">Belongs to the PRA-CH family.</text>
</comment>
<feature type="binding site" evidence="9">
    <location>
        <position position="100"/>
    </location>
    <ligand>
        <name>Zn(2+)</name>
        <dbReference type="ChEBI" id="CHEBI:29105"/>
        <note>ligand shared between dimeric partners</note>
    </ligand>
</feature>
<evidence type="ECO:0000313" key="11">
    <source>
        <dbReference type="EMBL" id="ATZ60379.1"/>
    </source>
</evidence>
<dbReference type="GeneID" id="35119331"/>